<protein>
    <submittedName>
        <fullName evidence="1">Uncharacterized protein</fullName>
    </submittedName>
</protein>
<dbReference type="RefSeq" id="WP_157696142.1">
    <property type="nucleotide sequence ID" value="NZ_FCOI02000009.1"/>
</dbReference>
<dbReference type="STRING" id="1777137.AWB76_03272"/>
<evidence type="ECO:0000313" key="2">
    <source>
        <dbReference type="Proteomes" id="UP000054624"/>
    </source>
</evidence>
<accession>A0A158AX45</accession>
<gene>
    <name evidence="1" type="ORF">AWB76_03272</name>
</gene>
<organism evidence="1 2">
    <name type="scientific">Caballeronia temeraria</name>
    <dbReference type="NCBI Taxonomy" id="1777137"/>
    <lineage>
        <taxon>Bacteria</taxon>
        <taxon>Pseudomonadati</taxon>
        <taxon>Pseudomonadota</taxon>
        <taxon>Betaproteobacteria</taxon>
        <taxon>Burkholderiales</taxon>
        <taxon>Burkholderiaceae</taxon>
        <taxon>Caballeronia</taxon>
    </lineage>
</organism>
<dbReference type="AlphaFoldDB" id="A0A158AX45"/>
<reference evidence="2" key="1">
    <citation type="submission" date="2016-01" db="EMBL/GenBank/DDBJ databases">
        <authorList>
            <person name="Peeters Charlotte."/>
        </authorList>
    </citation>
    <scope>NUCLEOTIDE SEQUENCE [LARGE SCALE GENOMIC DNA]</scope>
</reference>
<keyword evidence="2" id="KW-1185">Reference proteome</keyword>
<sequence length="93" mass="10555">MRLDGYPVEAGDRVYDLFFGDGVVKNLLPDGRANVAFGVRSFTYDERGVGQHGRRSLYWHNPIILVPQKDDAQWALQRRLNTAIANELQPGRV</sequence>
<dbReference type="EMBL" id="FCOI02000009">
    <property type="protein sequence ID" value="SAK62581.1"/>
    <property type="molecule type" value="Genomic_DNA"/>
</dbReference>
<evidence type="ECO:0000313" key="1">
    <source>
        <dbReference type="EMBL" id="SAK62581.1"/>
    </source>
</evidence>
<dbReference type="OrthoDB" id="9133052at2"/>
<dbReference type="Proteomes" id="UP000054624">
    <property type="component" value="Unassembled WGS sequence"/>
</dbReference>
<name>A0A158AX45_9BURK</name>
<proteinExistence type="predicted"/>